<keyword evidence="2" id="KW-0812">Transmembrane</keyword>
<dbReference type="Proteomes" id="UP000266861">
    <property type="component" value="Unassembled WGS sequence"/>
</dbReference>
<evidence type="ECO:0000256" key="1">
    <source>
        <dbReference type="SAM" id="Coils"/>
    </source>
</evidence>
<keyword evidence="1" id="KW-0175">Coiled coil</keyword>
<feature type="transmembrane region" description="Helical" evidence="2">
    <location>
        <begin position="29"/>
        <end position="49"/>
    </location>
</feature>
<organism evidence="3 4">
    <name type="scientific">Diversispora epigaea</name>
    <dbReference type="NCBI Taxonomy" id="1348612"/>
    <lineage>
        <taxon>Eukaryota</taxon>
        <taxon>Fungi</taxon>
        <taxon>Fungi incertae sedis</taxon>
        <taxon>Mucoromycota</taxon>
        <taxon>Glomeromycotina</taxon>
        <taxon>Glomeromycetes</taxon>
        <taxon>Diversisporales</taxon>
        <taxon>Diversisporaceae</taxon>
        <taxon>Diversispora</taxon>
    </lineage>
</organism>
<keyword evidence="4" id="KW-1185">Reference proteome</keyword>
<protein>
    <submittedName>
        <fullName evidence="3">Uncharacterized protein</fullName>
    </submittedName>
</protein>
<reference evidence="3 4" key="1">
    <citation type="submission" date="2018-08" db="EMBL/GenBank/DDBJ databases">
        <title>Genome and evolution of the arbuscular mycorrhizal fungus Diversispora epigaea (formerly Glomus versiforme) and its bacterial endosymbionts.</title>
        <authorList>
            <person name="Sun X."/>
            <person name="Fei Z."/>
            <person name="Harrison M."/>
        </authorList>
    </citation>
    <scope>NUCLEOTIDE SEQUENCE [LARGE SCALE GENOMIC DNA]</scope>
    <source>
        <strain evidence="3 4">IT104</strain>
    </source>
</reference>
<keyword evidence="2" id="KW-1133">Transmembrane helix</keyword>
<accession>A0A397J444</accession>
<sequence>MHTRGVIVTIEGCHYNLKGVSRNVTKEKYYYFQTINSLFFLFVSTFVSTKEFFAKNWKLIILASSLAFFYRYFNLNNVPVGIYSELCQFPLSKFLLPCDQIITYDFVGFKKEQESLLENLQENAKELNPPNDKSLSLRVKDIEMASRDFSAVVEYYDLSYVNKIKMVDRLNKFADESYEVVDKIIDLDVTTSLTIKKVSEYIEETSRALEKLNDASLNLEQLKKLNETYEAIMREYNRQLKELGSKASKTKKGLKMMGRLQFDVSKIVTKEKKHQKNEKEYHDSSFLTFIWKLLGNDVRGRELEKNLAILNRFEKDKVKAVDTINEIEQCVDKYQRKLEILRKEVGKILFARISAEDHIRLFLNLFGFRNFKRIEKG</sequence>
<dbReference type="STRING" id="1348612.A0A397J444"/>
<gene>
    <name evidence="3" type="ORF">Glove_140g74</name>
</gene>
<evidence type="ECO:0000256" key="2">
    <source>
        <dbReference type="SAM" id="Phobius"/>
    </source>
</evidence>
<evidence type="ECO:0000313" key="3">
    <source>
        <dbReference type="EMBL" id="RHZ79853.1"/>
    </source>
</evidence>
<comment type="caution">
    <text evidence="3">The sequence shown here is derived from an EMBL/GenBank/DDBJ whole genome shotgun (WGS) entry which is preliminary data.</text>
</comment>
<feature type="coiled-coil region" evidence="1">
    <location>
        <begin position="195"/>
        <end position="246"/>
    </location>
</feature>
<dbReference type="AlphaFoldDB" id="A0A397J444"/>
<proteinExistence type="predicted"/>
<name>A0A397J444_9GLOM</name>
<dbReference type="EMBL" id="PQFF01000131">
    <property type="protein sequence ID" value="RHZ79853.1"/>
    <property type="molecule type" value="Genomic_DNA"/>
</dbReference>
<keyword evidence="2" id="KW-0472">Membrane</keyword>
<evidence type="ECO:0000313" key="4">
    <source>
        <dbReference type="Proteomes" id="UP000266861"/>
    </source>
</evidence>
<dbReference type="OrthoDB" id="2476294at2759"/>